<comment type="caution">
    <text evidence="2">The sequence shown here is derived from an EMBL/GenBank/DDBJ whole genome shotgun (WGS) entry which is preliminary data.</text>
</comment>
<sequence>MTWHSHSPSKGQANSLSSRSGPDRHIIEELAVVPHARISETIIPTPSIRPPSTAFSPRHPYEQYPPYEALTSNTPSPTHERPLYRHCDTARRPVSSPGRYGNRNQHVGSYLPSPVSNGTKSRNSRMNEFMAKMEDLTGSSSRERIQRLAISPTKVKIKQHPRSFLFSNDSDSSVSHSSRPLFSAPPSLRNNTSSPSSRRRPKTRTVSTTNTISPYKYTPNFLHSKDDAVEDDFFFSADTVKSPSPSYRQGKVNPLLGLARPSTASSDSKTTNSSKDMFQYYPRLLSAATSLEDDEPEQEREQSSHGRNENIYVKQILRLNKQEPELQELERLGSGGLGVDDGVAEWSYLDQYDDGRDAADRYDRV</sequence>
<feature type="region of interest" description="Disordered" evidence="1">
    <location>
        <begin position="289"/>
        <end position="309"/>
    </location>
</feature>
<evidence type="ECO:0000313" key="5">
    <source>
        <dbReference type="Proteomes" id="UP000320475"/>
    </source>
</evidence>
<keyword evidence="4" id="KW-1185">Reference proteome</keyword>
<dbReference type="Proteomes" id="UP000317494">
    <property type="component" value="Unassembled WGS sequence"/>
</dbReference>
<accession>A0A507DBX9</accession>
<dbReference type="VEuPathDB" id="FungiDB:SeMB42_g01251"/>
<feature type="compositionally biased region" description="Low complexity" evidence="1">
    <location>
        <begin position="43"/>
        <end position="53"/>
    </location>
</feature>
<proteinExistence type="predicted"/>
<feature type="compositionally biased region" description="Basic and acidic residues" evidence="1">
    <location>
        <begin position="299"/>
        <end position="308"/>
    </location>
</feature>
<feature type="compositionally biased region" description="Polar residues" evidence="1">
    <location>
        <begin position="1"/>
        <end position="20"/>
    </location>
</feature>
<name>A0A507DBX9_9FUNG</name>
<feature type="compositionally biased region" description="Low complexity" evidence="1">
    <location>
        <begin position="166"/>
        <end position="178"/>
    </location>
</feature>
<dbReference type="EMBL" id="QEAN01000030">
    <property type="protein sequence ID" value="TPX52688.1"/>
    <property type="molecule type" value="Genomic_DNA"/>
</dbReference>
<dbReference type="EMBL" id="QEAM01000039">
    <property type="protein sequence ID" value="TPX49152.1"/>
    <property type="molecule type" value="Genomic_DNA"/>
</dbReference>
<protein>
    <submittedName>
        <fullName evidence="2">Uncharacterized protein</fullName>
    </submittedName>
</protein>
<evidence type="ECO:0000313" key="4">
    <source>
        <dbReference type="Proteomes" id="UP000317494"/>
    </source>
</evidence>
<gene>
    <name evidence="2" type="ORF">SeLEV6574_g01657</name>
    <name evidence="3" type="ORF">SeMB42_g01251</name>
</gene>
<evidence type="ECO:0000313" key="2">
    <source>
        <dbReference type="EMBL" id="TPX49152.1"/>
    </source>
</evidence>
<reference evidence="4 5" key="1">
    <citation type="journal article" date="2019" name="Sci. Rep.">
        <title>Comparative genomics of chytrid fungi reveal insights into the obligate biotrophic and pathogenic lifestyle of Synchytrium endobioticum.</title>
        <authorList>
            <person name="van de Vossenberg B.T.L.H."/>
            <person name="Warris S."/>
            <person name="Nguyen H.D.T."/>
            <person name="van Gent-Pelzer M.P.E."/>
            <person name="Joly D.L."/>
            <person name="van de Geest H.C."/>
            <person name="Bonants P.J.M."/>
            <person name="Smith D.S."/>
            <person name="Levesque C.A."/>
            <person name="van der Lee T.A.J."/>
        </authorList>
    </citation>
    <scope>NUCLEOTIDE SEQUENCE [LARGE SCALE GENOMIC DNA]</scope>
    <source>
        <strain evidence="2 5">LEV6574</strain>
        <strain evidence="3 4">MB42</strain>
    </source>
</reference>
<dbReference type="AlphaFoldDB" id="A0A507DBX9"/>
<feature type="region of interest" description="Disordered" evidence="1">
    <location>
        <begin position="166"/>
        <end position="213"/>
    </location>
</feature>
<feature type="compositionally biased region" description="Low complexity" evidence="1">
    <location>
        <begin position="185"/>
        <end position="196"/>
    </location>
</feature>
<dbReference type="Proteomes" id="UP000320475">
    <property type="component" value="Unassembled WGS sequence"/>
</dbReference>
<evidence type="ECO:0000313" key="3">
    <source>
        <dbReference type="EMBL" id="TPX52688.1"/>
    </source>
</evidence>
<feature type="region of interest" description="Disordered" evidence="1">
    <location>
        <begin position="1"/>
        <end position="22"/>
    </location>
</feature>
<evidence type="ECO:0000256" key="1">
    <source>
        <dbReference type="SAM" id="MobiDB-lite"/>
    </source>
</evidence>
<organism evidence="2 5">
    <name type="scientific">Synchytrium endobioticum</name>
    <dbReference type="NCBI Taxonomy" id="286115"/>
    <lineage>
        <taxon>Eukaryota</taxon>
        <taxon>Fungi</taxon>
        <taxon>Fungi incertae sedis</taxon>
        <taxon>Chytridiomycota</taxon>
        <taxon>Chytridiomycota incertae sedis</taxon>
        <taxon>Chytridiomycetes</taxon>
        <taxon>Synchytriales</taxon>
        <taxon>Synchytriaceae</taxon>
        <taxon>Synchytrium</taxon>
    </lineage>
</organism>
<feature type="compositionally biased region" description="Basic and acidic residues" evidence="1">
    <location>
        <begin position="78"/>
        <end position="91"/>
    </location>
</feature>
<feature type="region of interest" description="Disordered" evidence="1">
    <location>
        <begin position="43"/>
        <end position="122"/>
    </location>
</feature>